<evidence type="ECO:0000313" key="2">
    <source>
        <dbReference type="EMBL" id="GMI58227.1"/>
    </source>
</evidence>
<proteinExistence type="predicted"/>
<sequence>MPPNARNARPSLISLFLLSLPLARSAFTPAPLSCSGDYQADSEIALANMEALSSASVGEGGQFLAYALGMSIIVNGASPDGGGGTNPEGVYFGPITDAASLPADACTTNTGLFMEQCYASKPRPPGEEWRLVMDVFDDKNITEGTLQTMMGANDVQIWYGCSPPGVRYFGFDTIISARTMDGWPLPRTPSDMFHTWNPGINFADPVNNVNTGLGIYAKSEPMAVIYAADSAAAAAAAKMMEALVPASSVHTVSLDQDVFRPVKGDRSEFDGWKASKPDNLRHLVRYSIPDPEDPSEYEAYLKSYFPFFTLLGDPALATEDTALRNLTPGKREVGASEIDEVKDAHVGLLQASYTAHAQDGFTTESTFAYTTDNSTGLYDDWDAFLSAGKWENIGNFPAGTRDCTYGIGTPYSDREGQLISDKPSRIVVTGVDHTKTSFSAAYGQVIFDIFTGDVSPNPGPDDMPYSTSITDYDYAVPDFEGLEKDERLFYMEFPINGAACSEAAEACGEKCCIQGAAELEGLEGGTVILGTRTYGVKATGLGPSQDEIAEATVRIFEAEEAQ</sequence>
<feature type="chain" id="PRO_5047126694" evidence="1">
    <location>
        <begin position="26"/>
        <end position="562"/>
    </location>
</feature>
<gene>
    <name evidence="2" type="ORF">TeGR_g2706</name>
</gene>
<organism evidence="2 3">
    <name type="scientific">Tetraparma gracilis</name>
    <dbReference type="NCBI Taxonomy" id="2962635"/>
    <lineage>
        <taxon>Eukaryota</taxon>
        <taxon>Sar</taxon>
        <taxon>Stramenopiles</taxon>
        <taxon>Ochrophyta</taxon>
        <taxon>Bolidophyceae</taxon>
        <taxon>Parmales</taxon>
        <taxon>Triparmaceae</taxon>
        <taxon>Tetraparma</taxon>
    </lineage>
</organism>
<feature type="signal peptide" evidence="1">
    <location>
        <begin position="1"/>
        <end position="25"/>
    </location>
</feature>
<accession>A0ABQ6NE88</accession>
<dbReference type="Proteomes" id="UP001165060">
    <property type="component" value="Unassembled WGS sequence"/>
</dbReference>
<keyword evidence="3" id="KW-1185">Reference proteome</keyword>
<dbReference type="EMBL" id="BRYB01006463">
    <property type="protein sequence ID" value="GMI58227.1"/>
    <property type="molecule type" value="Genomic_DNA"/>
</dbReference>
<reference evidence="2 3" key="1">
    <citation type="journal article" date="2023" name="Commun. Biol.">
        <title>Genome analysis of Parmales, the sister group of diatoms, reveals the evolutionary specialization of diatoms from phago-mixotrophs to photoautotrophs.</title>
        <authorList>
            <person name="Ban H."/>
            <person name="Sato S."/>
            <person name="Yoshikawa S."/>
            <person name="Yamada K."/>
            <person name="Nakamura Y."/>
            <person name="Ichinomiya M."/>
            <person name="Sato N."/>
            <person name="Blanc-Mathieu R."/>
            <person name="Endo H."/>
            <person name="Kuwata A."/>
            <person name="Ogata H."/>
        </authorList>
    </citation>
    <scope>NUCLEOTIDE SEQUENCE [LARGE SCALE GENOMIC DNA]</scope>
</reference>
<protein>
    <submittedName>
        <fullName evidence="2">Uncharacterized protein</fullName>
    </submittedName>
</protein>
<evidence type="ECO:0000313" key="3">
    <source>
        <dbReference type="Proteomes" id="UP001165060"/>
    </source>
</evidence>
<comment type="caution">
    <text evidence="2">The sequence shown here is derived from an EMBL/GenBank/DDBJ whole genome shotgun (WGS) entry which is preliminary data.</text>
</comment>
<name>A0ABQ6NE88_9STRA</name>
<keyword evidence="1" id="KW-0732">Signal</keyword>
<evidence type="ECO:0000256" key="1">
    <source>
        <dbReference type="SAM" id="SignalP"/>
    </source>
</evidence>